<dbReference type="AlphaFoldDB" id="A0AAD4QNW4"/>
<organism evidence="2 3">
    <name type="scientific">Multifurca ochricompacta</name>
    <dbReference type="NCBI Taxonomy" id="376703"/>
    <lineage>
        <taxon>Eukaryota</taxon>
        <taxon>Fungi</taxon>
        <taxon>Dikarya</taxon>
        <taxon>Basidiomycota</taxon>
        <taxon>Agaricomycotina</taxon>
        <taxon>Agaricomycetes</taxon>
        <taxon>Russulales</taxon>
        <taxon>Russulaceae</taxon>
        <taxon>Multifurca</taxon>
    </lineage>
</organism>
<protein>
    <submittedName>
        <fullName evidence="2">Uncharacterized protein</fullName>
    </submittedName>
</protein>
<feature type="transmembrane region" description="Helical" evidence="1">
    <location>
        <begin position="131"/>
        <end position="152"/>
    </location>
</feature>
<keyword evidence="1" id="KW-0472">Membrane</keyword>
<keyword evidence="1" id="KW-1133">Transmembrane helix</keyword>
<evidence type="ECO:0000256" key="1">
    <source>
        <dbReference type="SAM" id="Phobius"/>
    </source>
</evidence>
<evidence type="ECO:0000313" key="2">
    <source>
        <dbReference type="EMBL" id="KAI0306253.1"/>
    </source>
</evidence>
<dbReference type="EMBL" id="WTXG01000003">
    <property type="protein sequence ID" value="KAI0306253.1"/>
    <property type="molecule type" value="Genomic_DNA"/>
</dbReference>
<sequence>MTAQMLTPIFPPISLMYHGFGHFLDCAHSDSTDLGPIANKPEFESAVNRFISKMSMYYDSEWDRTSCAGNCLDDIFGSCFATRPDYLMRRDVIVMIKNELETTNCDASIKLAAYYSQLLNANTSSELRQRFLFPALGIVVVGAHIGFNALAFTT</sequence>
<reference evidence="2" key="1">
    <citation type="journal article" date="2022" name="New Phytol.">
        <title>Evolutionary transition to the ectomycorrhizal habit in the genomes of a hyperdiverse lineage of mushroom-forming fungi.</title>
        <authorList>
            <person name="Looney B."/>
            <person name="Miyauchi S."/>
            <person name="Morin E."/>
            <person name="Drula E."/>
            <person name="Courty P.E."/>
            <person name="Kohler A."/>
            <person name="Kuo A."/>
            <person name="LaButti K."/>
            <person name="Pangilinan J."/>
            <person name="Lipzen A."/>
            <person name="Riley R."/>
            <person name="Andreopoulos W."/>
            <person name="He G."/>
            <person name="Johnson J."/>
            <person name="Nolan M."/>
            <person name="Tritt A."/>
            <person name="Barry K.W."/>
            <person name="Grigoriev I.V."/>
            <person name="Nagy L.G."/>
            <person name="Hibbett D."/>
            <person name="Henrissat B."/>
            <person name="Matheny P.B."/>
            <person name="Labbe J."/>
            <person name="Martin F.M."/>
        </authorList>
    </citation>
    <scope>NUCLEOTIDE SEQUENCE</scope>
    <source>
        <strain evidence="2">BPL690</strain>
    </source>
</reference>
<gene>
    <name evidence="2" type="ORF">B0F90DRAFT_1688350</name>
</gene>
<dbReference type="Proteomes" id="UP001203297">
    <property type="component" value="Unassembled WGS sequence"/>
</dbReference>
<name>A0AAD4QNW4_9AGAM</name>
<evidence type="ECO:0000313" key="3">
    <source>
        <dbReference type="Proteomes" id="UP001203297"/>
    </source>
</evidence>
<proteinExistence type="predicted"/>
<keyword evidence="1" id="KW-0812">Transmembrane</keyword>
<keyword evidence="3" id="KW-1185">Reference proteome</keyword>
<comment type="caution">
    <text evidence="2">The sequence shown here is derived from an EMBL/GenBank/DDBJ whole genome shotgun (WGS) entry which is preliminary data.</text>
</comment>
<accession>A0AAD4QNW4</accession>